<accession>A0A8D3DA14</accession>
<dbReference type="Proteomes" id="UP000694558">
    <property type="component" value="Chromosome 6"/>
</dbReference>
<reference evidence="10" key="2">
    <citation type="submission" date="2025-08" db="UniProtKB">
        <authorList>
            <consortium name="Ensembl"/>
        </authorList>
    </citation>
    <scope>IDENTIFICATION</scope>
</reference>
<dbReference type="Gene3D" id="1.20.1270.60">
    <property type="entry name" value="Arfaptin homology (AH) domain/BAR domain"/>
    <property type="match status" value="1"/>
</dbReference>
<evidence type="ECO:0000256" key="8">
    <source>
        <dbReference type="SAM" id="MobiDB-lite"/>
    </source>
</evidence>
<feature type="compositionally biased region" description="Polar residues" evidence="8">
    <location>
        <begin position="304"/>
        <end position="313"/>
    </location>
</feature>
<evidence type="ECO:0000256" key="2">
    <source>
        <dbReference type="ARBA" id="ARBA00004496"/>
    </source>
</evidence>
<feature type="region of interest" description="Disordered" evidence="8">
    <location>
        <begin position="293"/>
        <end position="345"/>
    </location>
</feature>
<dbReference type="PROSITE" id="PS51021">
    <property type="entry name" value="BAR"/>
    <property type="match status" value="1"/>
</dbReference>
<evidence type="ECO:0000256" key="3">
    <source>
        <dbReference type="ARBA" id="ARBA00022443"/>
    </source>
</evidence>
<evidence type="ECO:0000259" key="9">
    <source>
        <dbReference type="PROSITE" id="PS51021"/>
    </source>
</evidence>
<sequence length="482" mass="54329">MAENKMGPNLQAGAGFLAKRVQKSLNRAQEKVLQKLGKTMETKDEQFELCFQNLNRQQIDGGKLFKDVKAYHAAVKAVHETSKRLSQTLRDVYESDWNGVEDVAVITESEDLLWNDYEEKMSDQIVRTMENYTSQFPEVKERVAKRGRKLVDYDSARHHLEALQSTKKKDEAKVAKAEEEFNKAQNVFEEINNELREELPVLYQSRIGCYVTVFQNISNLRDVFYKEMSGLNSELYNVMKKLETQHSGKAFIVKGLNSTSGKSKKRKSLAISNPIPCNTAFPADHVSIHASTENVKDAVPSSPPAQRTQSVSEETCPPEDSSVSSKDVNSSNSDLSSSGTNTPKRQSVLMKYSDTNLSCLSHQGLAIESHAASEDGLLQFEQGDVILVLAETQEVCVCSCKAYLISFGTSEMDEMEKDRFPVKSVLSFGCRPISHLSLNVFFSYIVRICFLFPTCTCTSSHHITCLLFFSCWMMFFYLPCGW</sequence>
<dbReference type="GeneTree" id="ENSGT00950000182882"/>
<keyword evidence="3" id="KW-0728">SH3 domain</keyword>
<comment type="subcellular location">
    <subcellularLocation>
        <location evidence="2">Cytoplasm</location>
    </subcellularLocation>
    <subcellularLocation>
        <location evidence="1">Endomembrane system</location>
    </subcellularLocation>
</comment>
<gene>
    <name evidence="10" type="primary">bin2b</name>
</gene>
<dbReference type="AlphaFoldDB" id="A0A8D3DA14"/>
<evidence type="ECO:0000313" key="11">
    <source>
        <dbReference type="Proteomes" id="UP000694558"/>
    </source>
</evidence>
<feature type="compositionally biased region" description="Low complexity" evidence="8">
    <location>
        <begin position="320"/>
        <end position="338"/>
    </location>
</feature>
<proteinExistence type="predicted"/>
<feature type="domain" description="BAR" evidence="9">
    <location>
        <begin position="32"/>
        <end position="248"/>
    </location>
</feature>
<keyword evidence="4" id="KW-0963">Cytoplasm</keyword>
<dbReference type="Pfam" id="PF03114">
    <property type="entry name" value="BAR"/>
    <property type="match status" value="1"/>
</dbReference>
<evidence type="ECO:0000256" key="1">
    <source>
        <dbReference type="ARBA" id="ARBA00004308"/>
    </source>
</evidence>
<dbReference type="PANTHER" id="PTHR46514:SF1">
    <property type="entry name" value="BRIDGING INTEGRATOR 2"/>
    <property type="match status" value="1"/>
</dbReference>
<name>A0A8D3DA14_SCOMX</name>
<dbReference type="PRINTS" id="PR01251">
    <property type="entry name" value="AMPHIPHYSIN"/>
</dbReference>
<keyword evidence="5 7" id="KW-0175">Coiled coil</keyword>
<dbReference type="GO" id="GO:0005543">
    <property type="term" value="F:phospholipid binding"/>
    <property type="evidence" value="ECO:0007669"/>
    <property type="project" value="TreeGrafter"/>
</dbReference>
<dbReference type="FunFam" id="1.20.1270.60:FF:000013">
    <property type="entry name" value="Amphiphysin isoform 2"/>
    <property type="match status" value="1"/>
</dbReference>
<evidence type="ECO:0000313" key="10">
    <source>
        <dbReference type="Ensembl" id="ENSSMAP00000056373.1"/>
    </source>
</evidence>
<dbReference type="GO" id="GO:0071800">
    <property type="term" value="P:podosome assembly"/>
    <property type="evidence" value="ECO:0007669"/>
    <property type="project" value="TreeGrafter"/>
</dbReference>
<evidence type="ECO:0000256" key="6">
    <source>
        <dbReference type="ARBA" id="ARBA00023136"/>
    </source>
</evidence>
<keyword evidence="6" id="KW-0472">Membrane</keyword>
<evidence type="ECO:0000256" key="7">
    <source>
        <dbReference type="SAM" id="Coils"/>
    </source>
</evidence>
<protein>
    <recommendedName>
        <fullName evidence="9">BAR domain-containing protein</fullName>
    </recommendedName>
</protein>
<dbReference type="GO" id="GO:0001891">
    <property type="term" value="C:phagocytic cup"/>
    <property type="evidence" value="ECO:0007669"/>
    <property type="project" value="TreeGrafter"/>
</dbReference>
<dbReference type="SMART" id="SM00721">
    <property type="entry name" value="BAR"/>
    <property type="match status" value="1"/>
</dbReference>
<dbReference type="PANTHER" id="PTHR46514">
    <property type="entry name" value="AMPHIPHYSIN"/>
    <property type="match status" value="1"/>
</dbReference>
<organism evidence="10 11">
    <name type="scientific">Scophthalmus maximus</name>
    <name type="common">Turbot</name>
    <name type="synonym">Psetta maxima</name>
    <dbReference type="NCBI Taxonomy" id="52904"/>
    <lineage>
        <taxon>Eukaryota</taxon>
        <taxon>Metazoa</taxon>
        <taxon>Chordata</taxon>
        <taxon>Craniata</taxon>
        <taxon>Vertebrata</taxon>
        <taxon>Euteleostomi</taxon>
        <taxon>Actinopterygii</taxon>
        <taxon>Neopterygii</taxon>
        <taxon>Teleostei</taxon>
        <taxon>Neoteleostei</taxon>
        <taxon>Acanthomorphata</taxon>
        <taxon>Carangaria</taxon>
        <taxon>Pleuronectiformes</taxon>
        <taxon>Pleuronectoidei</taxon>
        <taxon>Scophthalmidae</taxon>
        <taxon>Scophthalmus</taxon>
    </lineage>
</organism>
<dbReference type="InterPro" id="IPR003005">
    <property type="entry name" value="Amphiphysin"/>
</dbReference>
<dbReference type="GO" id="GO:0005737">
    <property type="term" value="C:cytoplasm"/>
    <property type="evidence" value="ECO:0007669"/>
    <property type="project" value="UniProtKB-SubCell"/>
</dbReference>
<evidence type="ECO:0000256" key="4">
    <source>
        <dbReference type="ARBA" id="ARBA00022490"/>
    </source>
</evidence>
<evidence type="ECO:0000256" key="5">
    <source>
        <dbReference type="ARBA" id="ARBA00023054"/>
    </source>
</evidence>
<feature type="coiled-coil region" evidence="7">
    <location>
        <begin position="160"/>
        <end position="194"/>
    </location>
</feature>
<dbReference type="InterPro" id="IPR027267">
    <property type="entry name" value="AH/BAR_dom_sf"/>
</dbReference>
<dbReference type="GO" id="GO:0006911">
    <property type="term" value="P:phagocytosis, engulfment"/>
    <property type="evidence" value="ECO:0007669"/>
    <property type="project" value="TreeGrafter"/>
</dbReference>
<dbReference type="GO" id="GO:0002102">
    <property type="term" value="C:podosome"/>
    <property type="evidence" value="ECO:0007669"/>
    <property type="project" value="TreeGrafter"/>
</dbReference>
<dbReference type="GO" id="GO:0012505">
    <property type="term" value="C:endomembrane system"/>
    <property type="evidence" value="ECO:0007669"/>
    <property type="project" value="UniProtKB-SubCell"/>
</dbReference>
<dbReference type="GO" id="GO:0097320">
    <property type="term" value="P:plasma membrane tubulation"/>
    <property type="evidence" value="ECO:0007669"/>
    <property type="project" value="TreeGrafter"/>
</dbReference>
<dbReference type="InterPro" id="IPR004148">
    <property type="entry name" value="BAR_dom"/>
</dbReference>
<reference evidence="10" key="1">
    <citation type="submission" date="2023-05" db="EMBL/GenBank/DDBJ databases">
        <title>High-quality long-read genome of Scophthalmus maximus.</title>
        <authorList>
            <person name="Lien S."/>
            <person name="Martinez P."/>
        </authorList>
    </citation>
    <scope>NUCLEOTIDE SEQUENCE [LARGE SCALE GENOMIC DNA]</scope>
</reference>
<dbReference type="Ensembl" id="ENSSMAT00000052013.1">
    <property type="protein sequence ID" value="ENSSMAP00000056373.1"/>
    <property type="gene ID" value="ENSSMAG00000017621.2"/>
</dbReference>
<dbReference type="SUPFAM" id="SSF103657">
    <property type="entry name" value="BAR/IMD domain-like"/>
    <property type="match status" value="1"/>
</dbReference>